<dbReference type="RefSeq" id="XP_029227196.1">
    <property type="nucleotide sequence ID" value="XM_029372754.1"/>
</dbReference>
<dbReference type="GO" id="GO:0019905">
    <property type="term" value="F:syntaxin binding"/>
    <property type="evidence" value="ECO:0007669"/>
    <property type="project" value="TreeGrafter"/>
</dbReference>
<dbReference type="GO" id="GO:0031201">
    <property type="term" value="C:SNARE complex"/>
    <property type="evidence" value="ECO:0007669"/>
    <property type="project" value="TreeGrafter"/>
</dbReference>
<dbReference type="GO" id="GO:0005483">
    <property type="term" value="F:soluble NSF attachment protein activity"/>
    <property type="evidence" value="ECO:0007669"/>
    <property type="project" value="TreeGrafter"/>
</dbReference>
<dbReference type="Pfam" id="PF14938">
    <property type="entry name" value="SNAP"/>
    <property type="match status" value="1"/>
</dbReference>
<sequence>MTSQEENHPAVTVAAVAADSGAASTGDGNSASCKADAAQPAVACKAADRQAPQEAAPELPVACAADNAHDAARESWTNSDGSETNSSYDTAVSAATAKLEEAQKMYEKAAASVANGLPLCNDWLRARDLFFEAGALFGTCGHADSAARAFLHASVIADAFKNEGETISMLSMAADNLQVVHPACAVEVLNFLSASFAKSGLIIQAARCKREAAELLEYRLDMPAQAIEAYKAAMQLFGTRPVTKSFSRSCMERICALTVTQMRFTEAAELYLEEAKMVQRSLPKTRQFLYCLLCLLADGCGNEDRYFDALYITRKKFDALQEEEKNFQQGKEYALVRHIIEANDHGSLNEFDVAVFTYKSCATFKQDAAFDVLIERCRANLYEHLDQYM</sequence>
<evidence type="ECO:0000313" key="5">
    <source>
        <dbReference type="Proteomes" id="UP000284403"/>
    </source>
</evidence>
<evidence type="ECO:0000256" key="1">
    <source>
        <dbReference type="ARBA" id="ARBA00010050"/>
    </source>
</evidence>
<dbReference type="OrthoDB" id="9984275at2759"/>
<evidence type="ECO:0000256" key="2">
    <source>
        <dbReference type="ARBA" id="ARBA00022448"/>
    </source>
</evidence>
<evidence type="ECO:0000256" key="3">
    <source>
        <dbReference type="ARBA" id="ARBA00022927"/>
    </source>
</evidence>
<comment type="caution">
    <text evidence="4">The sequence shown here is derived from an EMBL/GenBank/DDBJ whole genome shotgun (WGS) entry which is preliminary data.</text>
</comment>
<proteinExistence type="inferred from homology"/>
<keyword evidence="3" id="KW-0653">Protein transport</keyword>
<dbReference type="Gene3D" id="1.25.40.10">
    <property type="entry name" value="Tetratricopeptide repeat domain"/>
    <property type="match status" value="1"/>
</dbReference>
<dbReference type="SUPFAM" id="SSF48452">
    <property type="entry name" value="TPR-like"/>
    <property type="match status" value="1"/>
</dbReference>
<dbReference type="Proteomes" id="UP000284403">
    <property type="component" value="Unassembled WGS sequence"/>
</dbReference>
<gene>
    <name evidence="4" type="ORF">Tco025E_05864</name>
</gene>
<dbReference type="PANTHER" id="PTHR13768">
    <property type="entry name" value="SOLUBLE NSF ATTACHMENT PROTEIN SNAP"/>
    <property type="match status" value="1"/>
</dbReference>
<dbReference type="InterPro" id="IPR011990">
    <property type="entry name" value="TPR-like_helical_dom_sf"/>
</dbReference>
<dbReference type="GO" id="GO:0005774">
    <property type="term" value="C:vacuolar membrane"/>
    <property type="evidence" value="ECO:0007669"/>
    <property type="project" value="TreeGrafter"/>
</dbReference>
<dbReference type="GO" id="GO:0006886">
    <property type="term" value="P:intracellular protein transport"/>
    <property type="evidence" value="ECO:0007669"/>
    <property type="project" value="InterPro"/>
</dbReference>
<reference evidence="4 5" key="1">
    <citation type="journal article" date="2018" name="BMC Genomics">
        <title>Genomic comparison of Trypanosoma conorhini and Trypanosoma rangeli to Trypanosoma cruzi strains of high and low virulence.</title>
        <authorList>
            <person name="Bradwell K.R."/>
            <person name="Koparde V.N."/>
            <person name="Matveyev A.V."/>
            <person name="Serrano M.G."/>
            <person name="Alves J.M."/>
            <person name="Parikh H."/>
            <person name="Huang B."/>
            <person name="Lee V."/>
            <person name="Espinosa-Alvarez O."/>
            <person name="Ortiz P.A."/>
            <person name="Costa-Martins A.G."/>
            <person name="Teixeira M.M."/>
            <person name="Buck G.A."/>
        </authorList>
    </citation>
    <scope>NUCLEOTIDE SEQUENCE [LARGE SCALE GENOMIC DNA]</scope>
    <source>
        <strain evidence="4 5">025E</strain>
    </source>
</reference>
<comment type="similarity">
    <text evidence="1">Belongs to the SNAP family.</text>
</comment>
<organism evidence="4 5">
    <name type="scientific">Trypanosoma conorhini</name>
    <dbReference type="NCBI Taxonomy" id="83891"/>
    <lineage>
        <taxon>Eukaryota</taxon>
        <taxon>Discoba</taxon>
        <taxon>Euglenozoa</taxon>
        <taxon>Kinetoplastea</taxon>
        <taxon>Metakinetoplastina</taxon>
        <taxon>Trypanosomatida</taxon>
        <taxon>Trypanosomatidae</taxon>
        <taxon>Trypanosoma</taxon>
    </lineage>
</organism>
<dbReference type="PANTHER" id="PTHR13768:SF42">
    <property type="entry name" value="PARAFLAGELLAR ROD COMPONENT"/>
    <property type="match status" value="1"/>
</dbReference>
<dbReference type="GO" id="GO:0035494">
    <property type="term" value="P:SNARE complex disassembly"/>
    <property type="evidence" value="ECO:0007669"/>
    <property type="project" value="TreeGrafter"/>
</dbReference>
<accession>A0A422PA08</accession>
<dbReference type="EMBL" id="MKKU01000359">
    <property type="protein sequence ID" value="RNF14556.1"/>
    <property type="molecule type" value="Genomic_DNA"/>
</dbReference>
<evidence type="ECO:0000313" key="4">
    <source>
        <dbReference type="EMBL" id="RNF14556.1"/>
    </source>
</evidence>
<name>A0A422PA08_9TRYP</name>
<keyword evidence="5" id="KW-1185">Reference proteome</keyword>
<dbReference type="InterPro" id="IPR000744">
    <property type="entry name" value="NSF_attach"/>
</dbReference>
<dbReference type="AlphaFoldDB" id="A0A422PA08"/>
<protein>
    <submittedName>
        <fullName evidence="4">Uncharacterized protein</fullName>
    </submittedName>
</protein>
<keyword evidence="2" id="KW-0813">Transport</keyword>
<dbReference type="GeneID" id="40319475"/>